<keyword evidence="8" id="KW-1185">Reference proteome</keyword>
<dbReference type="Proteomes" id="UP000604046">
    <property type="component" value="Unassembled WGS sequence"/>
</dbReference>
<dbReference type="GO" id="GO:0004674">
    <property type="term" value="F:protein serine/threonine kinase activity"/>
    <property type="evidence" value="ECO:0007669"/>
    <property type="project" value="UniProtKB-EC"/>
</dbReference>
<organism evidence="7 8">
    <name type="scientific">Symbiodinium natans</name>
    <dbReference type="NCBI Taxonomy" id="878477"/>
    <lineage>
        <taxon>Eukaryota</taxon>
        <taxon>Sar</taxon>
        <taxon>Alveolata</taxon>
        <taxon>Dinophyceae</taxon>
        <taxon>Suessiales</taxon>
        <taxon>Symbiodiniaceae</taxon>
        <taxon>Symbiodinium</taxon>
    </lineage>
</organism>
<evidence type="ECO:0000256" key="5">
    <source>
        <dbReference type="ARBA" id="ARBA00022840"/>
    </source>
</evidence>
<dbReference type="InterPro" id="IPR000719">
    <property type="entry name" value="Prot_kinase_dom"/>
</dbReference>
<dbReference type="SUPFAM" id="SSF56112">
    <property type="entry name" value="Protein kinase-like (PK-like)"/>
    <property type="match status" value="1"/>
</dbReference>
<dbReference type="EC" id="2.7.11.1" evidence="1"/>
<evidence type="ECO:0000259" key="6">
    <source>
        <dbReference type="PROSITE" id="PS50011"/>
    </source>
</evidence>
<sequence length="256" mass="28416">MAFLHSRCFVHGDMKPSNIMWFGPRDRWKIIDMDGLRTPSEVVDMRDAEFYTAIYAAPEIARAVAEEGPLRLSRRLDVWSVGLSVLEMKLLRPAFQSKWEACCGDGDGEQGTPSGGPREFFRWLGSSADPLGDARGLCESEVLQVVAGRMLLLDPLERASPAQLQQEPALSGPLGALAKPALAEEAPEEPKAKPKSAWQLFQEAHKAEVLEEGFLGPKVVQELHRRWKQLQAEGGEELAQLKAREAEMRSCLPDAR</sequence>
<dbReference type="AlphaFoldDB" id="A0A812QY44"/>
<dbReference type="Gene3D" id="1.10.510.10">
    <property type="entry name" value="Transferase(Phosphotransferase) domain 1"/>
    <property type="match status" value="1"/>
</dbReference>
<evidence type="ECO:0000256" key="1">
    <source>
        <dbReference type="ARBA" id="ARBA00012513"/>
    </source>
</evidence>
<keyword evidence="2" id="KW-0808">Transferase</keyword>
<dbReference type="OrthoDB" id="10266058at2759"/>
<name>A0A812QY44_9DINO</name>
<evidence type="ECO:0000313" key="8">
    <source>
        <dbReference type="Proteomes" id="UP000604046"/>
    </source>
</evidence>
<keyword evidence="4" id="KW-0418">Kinase</keyword>
<dbReference type="PANTHER" id="PTHR43671">
    <property type="entry name" value="SERINE/THREONINE-PROTEIN KINASE NEK"/>
    <property type="match status" value="1"/>
</dbReference>
<dbReference type="PROSITE" id="PS50011">
    <property type="entry name" value="PROTEIN_KINASE_DOM"/>
    <property type="match status" value="1"/>
</dbReference>
<keyword evidence="3" id="KW-0547">Nucleotide-binding</keyword>
<proteinExistence type="predicted"/>
<keyword evidence="5" id="KW-0067">ATP-binding</keyword>
<comment type="caution">
    <text evidence="7">The sequence shown here is derived from an EMBL/GenBank/DDBJ whole genome shotgun (WGS) entry which is preliminary data.</text>
</comment>
<feature type="domain" description="Protein kinase" evidence="6">
    <location>
        <begin position="1"/>
        <end position="170"/>
    </location>
</feature>
<dbReference type="InterPro" id="IPR050660">
    <property type="entry name" value="NEK_Ser/Thr_kinase"/>
</dbReference>
<gene>
    <name evidence="7" type="primary">mknk2</name>
    <name evidence="7" type="ORF">SNAT2548_LOCUS22221</name>
</gene>
<evidence type="ECO:0000256" key="4">
    <source>
        <dbReference type="ARBA" id="ARBA00022777"/>
    </source>
</evidence>
<evidence type="ECO:0000313" key="7">
    <source>
        <dbReference type="EMBL" id="CAE7408479.1"/>
    </source>
</evidence>
<accession>A0A812QY44</accession>
<dbReference type="EMBL" id="CAJNDS010002279">
    <property type="protein sequence ID" value="CAE7408479.1"/>
    <property type="molecule type" value="Genomic_DNA"/>
</dbReference>
<dbReference type="GO" id="GO:0005524">
    <property type="term" value="F:ATP binding"/>
    <property type="evidence" value="ECO:0007669"/>
    <property type="project" value="UniProtKB-KW"/>
</dbReference>
<reference evidence="7" key="1">
    <citation type="submission" date="2021-02" db="EMBL/GenBank/DDBJ databases">
        <authorList>
            <person name="Dougan E. K."/>
            <person name="Rhodes N."/>
            <person name="Thang M."/>
            <person name="Chan C."/>
        </authorList>
    </citation>
    <scope>NUCLEOTIDE SEQUENCE</scope>
</reference>
<dbReference type="Pfam" id="PF00069">
    <property type="entry name" value="Pkinase"/>
    <property type="match status" value="1"/>
</dbReference>
<dbReference type="PANTHER" id="PTHR43671:SF13">
    <property type="entry name" value="SERINE_THREONINE-PROTEIN KINASE NEK2"/>
    <property type="match status" value="1"/>
</dbReference>
<evidence type="ECO:0000256" key="2">
    <source>
        <dbReference type="ARBA" id="ARBA00022679"/>
    </source>
</evidence>
<dbReference type="InterPro" id="IPR011009">
    <property type="entry name" value="Kinase-like_dom_sf"/>
</dbReference>
<protein>
    <recommendedName>
        <fullName evidence="1">non-specific serine/threonine protein kinase</fullName>
        <ecNumber evidence="1">2.7.11.1</ecNumber>
    </recommendedName>
</protein>
<evidence type="ECO:0000256" key="3">
    <source>
        <dbReference type="ARBA" id="ARBA00022741"/>
    </source>
</evidence>